<name>A0ACB8KQP5_CITSI</name>
<evidence type="ECO:0000313" key="1">
    <source>
        <dbReference type="EMBL" id="KAH9756732.1"/>
    </source>
</evidence>
<gene>
    <name evidence="1" type="ORF">KPL71_016168</name>
</gene>
<comment type="caution">
    <text evidence="1">The sequence shown here is derived from an EMBL/GenBank/DDBJ whole genome shotgun (WGS) entry which is preliminary data.</text>
</comment>
<sequence length="543" mass="61843">MAIKVDLEKAYDRLSWNFIHDTLQELNLPIGLINLIMACITTARMNVLWNGELTSEFNPCRGVRQGDPLSPYIFVLCIERPSHGISRSIQQGLWKPIRLAKLGTPLSHLFFADDLLLLSEASRQQAGVINKVMEEFCVSSGAKVVDFIDGIGNWNWPLFSHLVPSNVLLKIAAIHPPTAAFGNDNYFWGSSSNGLFSVRAAYELLDESMGSGSQTDWRLAWNWKGPHSIHVFLWLLLHGRLKTREELYRRHVTVSIYCDRCGGSVEDILHYLRNCVTARKVWSQLLPSQYHPNFFLCPLKEWLHMNLSRGNNTASQEYWRVCFGVTVWHLWFWRNYVLFNHGSWDSSFIVTDIKARTYEILRCIKQPITVKQKKVEKMIRWRASIWPSVSLNTDGAKKGSGQTRVGGLLRDFNRNWLMGFIVNLGTCSVLSAELWGLLHGLRVAWENGFRRIQVGVDNKSVVHLLAMASVPENENATLIKAIRKLLERDWIVQLEHVYREANCAADFLDSYSLNSPIGLHVLFSPPPAIVGLLCKDAYGIAHS</sequence>
<organism evidence="1 2">
    <name type="scientific">Citrus sinensis</name>
    <name type="common">Sweet orange</name>
    <name type="synonym">Citrus aurantium var. sinensis</name>
    <dbReference type="NCBI Taxonomy" id="2711"/>
    <lineage>
        <taxon>Eukaryota</taxon>
        <taxon>Viridiplantae</taxon>
        <taxon>Streptophyta</taxon>
        <taxon>Embryophyta</taxon>
        <taxon>Tracheophyta</taxon>
        <taxon>Spermatophyta</taxon>
        <taxon>Magnoliopsida</taxon>
        <taxon>eudicotyledons</taxon>
        <taxon>Gunneridae</taxon>
        <taxon>Pentapetalae</taxon>
        <taxon>rosids</taxon>
        <taxon>malvids</taxon>
        <taxon>Sapindales</taxon>
        <taxon>Rutaceae</taxon>
        <taxon>Aurantioideae</taxon>
        <taxon>Citrus</taxon>
    </lineage>
</organism>
<accession>A0ACB8KQP5</accession>
<dbReference type="Proteomes" id="UP000829398">
    <property type="component" value="Chromosome 5"/>
</dbReference>
<dbReference type="EMBL" id="CM039174">
    <property type="protein sequence ID" value="KAH9756732.1"/>
    <property type="molecule type" value="Genomic_DNA"/>
</dbReference>
<protein>
    <submittedName>
        <fullName evidence="1">Ribonuclease H protein</fullName>
    </submittedName>
</protein>
<proteinExistence type="predicted"/>
<keyword evidence="2" id="KW-1185">Reference proteome</keyword>
<reference evidence="2" key="1">
    <citation type="journal article" date="2023" name="Hortic. Res.">
        <title>A chromosome-level phased genome enabling allele-level studies in sweet orange: a case study on citrus Huanglongbing tolerance.</title>
        <authorList>
            <person name="Wu B."/>
            <person name="Yu Q."/>
            <person name="Deng Z."/>
            <person name="Duan Y."/>
            <person name="Luo F."/>
            <person name="Gmitter F. Jr."/>
        </authorList>
    </citation>
    <scope>NUCLEOTIDE SEQUENCE [LARGE SCALE GENOMIC DNA]</scope>
    <source>
        <strain evidence="2">cv. Valencia</strain>
    </source>
</reference>
<evidence type="ECO:0000313" key="2">
    <source>
        <dbReference type="Proteomes" id="UP000829398"/>
    </source>
</evidence>